<keyword evidence="9" id="KW-0460">Magnesium</keyword>
<protein>
    <recommendedName>
        <fullName evidence="5">polynucleotide adenylyltransferase</fullName>
        <ecNumber evidence="5">2.7.7.19</ecNumber>
    </recommendedName>
</protein>
<dbReference type="InterPro" id="IPR043519">
    <property type="entry name" value="NT_sf"/>
</dbReference>
<dbReference type="Pfam" id="PF22600">
    <property type="entry name" value="MTPAP-like_central"/>
    <property type="match status" value="1"/>
</dbReference>
<feature type="compositionally biased region" description="Polar residues" evidence="10">
    <location>
        <begin position="408"/>
        <end position="419"/>
    </location>
</feature>
<dbReference type="GO" id="GO:0005737">
    <property type="term" value="C:cytoplasm"/>
    <property type="evidence" value="ECO:0007669"/>
    <property type="project" value="UniProtKB-SubCell"/>
</dbReference>
<dbReference type="EC" id="2.7.7.19" evidence="5"/>
<feature type="region of interest" description="Disordered" evidence="10">
    <location>
        <begin position="699"/>
        <end position="848"/>
    </location>
</feature>
<organism evidence="13 14">
    <name type="scientific">Neohortaea acidophila</name>
    <dbReference type="NCBI Taxonomy" id="245834"/>
    <lineage>
        <taxon>Eukaryota</taxon>
        <taxon>Fungi</taxon>
        <taxon>Dikarya</taxon>
        <taxon>Ascomycota</taxon>
        <taxon>Pezizomycotina</taxon>
        <taxon>Dothideomycetes</taxon>
        <taxon>Dothideomycetidae</taxon>
        <taxon>Mycosphaerellales</taxon>
        <taxon>Teratosphaeriaceae</taxon>
        <taxon>Neohortaea</taxon>
    </lineage>
</organism>
<dbReference type="Gene3D" id="3.30.460.10">
    <property type="entry name" value="Beta Polymerase, domain 2"/>
    <property type="match status" value="1"/>
</dbReference>
<dbReference type="PANTHER" id="PTHR12271:SF40">
    <property type="entry name" value="POLY(A) RNA POLYMERASE GLD2"/>
    <property type="match status" value="1"/>
</dbReference>
<evidence type="ECO:0000259" key="12">
    <source>
        <dbReference type="Pfam" id="PF22600"/>
    </source>
</evidence>
<feature type="compositionally biased region" description="Low complexity" evidence="10">
    <location>
        <begin position="762"/>
        <end position="775"/>
    </location>
</feature>
<dbReference type="GO" id="GO:0031123">
    <property type="term" value="P:RNA 3'-end processing"/>
    <property type="evidence" value="ECO:0007669"/>
    <property type="project" value="TreeGrafter"/>
</dbReference>
<keyword evidence="6" id="KW-0963">Cytoplasm</keyword>
<feature type="region of interest" description="Disordered" evidence="10">
    <location>
        <begin position="1"/>
        <end position="135"/>
    </location>
</feature>
<evidence type="ECO:0000256" key="5">
    <source>
        <dbReference type="ARBA" id="ARBA00012388"/>
    </source>
</evidence>
<evidence type="ECO:0000256" key="7">
    <source>
        <dbReference type="ARBA" id="ARBA00022679"/>
    </source>
</evidence>
<gene>
    <name evidence="13" type="ORF">BDY17DRAFT_289293</name>
</gene>
<comment type="subcellular location">
    <subcellularLocation>
        <location evidence="3">Cytoplasm</location>
    </subcellularLocation>
</comment>
<keyword evidence="8" id="KW-0479">Metal-binding</keyword>
<dbReference type="AlphaFoldDB" id="A0A6A6Q5Q4"/>
<dbReference type="SUPFAM" id="SSF81301">
    <property type="entry name" value="Nucleotidyltransferase"/>
    <property type="match status" value="1"/>
</dbReference>
<dbReference type="GO" id="GO:0050265">
    <property type="term" value="F:RNA uridylyltransferase activity"/>
    <property type="evidence" value="ECO:0007669"/>
    <property type="project" value="TreeGrafter"/>
</dbReference>
<keyword evidence="14" id="KW-1185">Reference proteome</keyword>
<evidence type="ECO:0000256" key="9">
    <source>
        <dbReference type="ARBA" id="ARBA00022842"/>
    </source>
</evidence>
<feature type="compositionally biased region" description="Low complexity" evidence="10">
    <location>
        <begin position="94"/>
        <end position="104"/>
    </location>
</feature>
<comment type="similarity">
    <text evidence="4">Belongs to the DNA polymerase type-B-like family.</text>
</comment>
<dbReference type="InterPro" id="IPR002058">
    <property type="entry name" value="PAP_assoc"/>
</dbReference>
<evidence type="ECO:0000256" key="4">
    <source>
        <dbReference type="ARBA" id="ARBA00008593"/>
    </source>
</evidence>
<evidence type="ECO:0000313" key="14">
    <source>
        <dbReference type="Proteomes" id="UP000799767"/>
    </source>
</evidence>
<dbReference type="InterPro" id="IPR054708">
    <property type="entry name" value="MTPAP-like_central"/>
</dbReference>
<dbReference type="GeneID" id="54473339"/>
<dbReference type="Gene3D" id="1.10.1410.10">
    <property type="match status" value="1"/>
</dbReference>
<feature type="region of interest" description="Disordered" evidence="10">
    <location>
        <begin position="367"/>
        <end position="446"/>
    </location>
</feature>
<comment type="cofactor">
    <cofactor evidence="2">
        <name>Mg(2+)</name>
        <dbReference type="ChEBI" id="CHEBI:18420"/>
    </cofactor>
</comment>
<dbReference type="Proteomes" id="UP000799767">
    <property type="component" value="Unassembled WGS sequence"/>
</dbReference>
<keyword evidence="7" id="KW-0808">Transferase</keyword>
<evidence type="ECO:0000256" key="1">
    <source>
        <dbReference type="ARBA" id="ARBA00001936"/>
    </source>
</evidence>
<evidence type="ECO:0000256" key="10">
    <source>
        <dbReference type="SAM" id="MobiDB-lite"/>
    </source>
</evidence>
<evidence type="ECO:0000256" key="6">
    <source>
        <dbReference type="ARBA" id="ARBA00022490"/>
    </source>
</evidence>
<feature type="domain" description="PAP-associated" evidence="11">
    <location>
        <begin position="577"/>
        <end position="649"/>
    </location>
</feature>
<feature type="compositionally biased region" description="Polar residues" evidence="10">
    <location>
        <begin position="58"/>
        <end position="69"/>
    </location>
</feature>
<evidence type="ECO:0000259" key="11">
    <source>
        <dbReference type="Pfam" id="PF03828"/>
    </source>
</evidence>
<dbReference type="SUPFAM" id="SSF81631">
    <property type="entry name" value="PAP/OAS1 substrate-binding domain"/>
    <property type="match status" value="1"/>
</dbReference>
<dbReference type="GO" id="GO:0046872">
    <property type="term" value="F:metal ion binding"/>
    <property type="evidence" value="ECO:0007669"/>
    <property type="project" value="UniProtKB-KW"/>
</dbReference>
<proteinExistence type="inferred from homology"/>
<dbReference type="Pfam" id="PF03828">
    <property type="entry name" value="PAP_assoc"/>
    <property type="match status" value="1"/>
</dbReference>
<sequence>MDNPPGQQPEGLEDQIRRMVLTNNPSMPPPNAGNHQHHHPQPHQQPAGQRNGYHGEPQSYQQAPPQTAHNPRHHLAHPQSFPNQRSSPGNQRAQYQGQGQPQPQHFRPNQQPFDNRPRGYGSPGPANPQRSRAQQHMQLDPNAFQRRAYAQPHPRPYGGPQQLFNPNGPAMRGPVYQPVDNRSRQVEYLERLATTEVRIVEMSASEHDEKEHFRRTLEKLCHEVAAAAEDRLPRVSLECFGSFKSGFATAGSDMDLAIVVQDQLSAGPCFSELEDGLPLLLQKKLLDSGFGARLLSRTRVPIIKVCEKPGIDFLEKLREERAKWDALSVEAKYPHLYPSQNPAGGEEGEQAVEGGAIEAAADLGNEESHLPSGVEAPQESTAQASVQDADGKPETAEPGAEPDHPEPESQQGTSEASQSNDKHKSKRDDSKTWTRERRAGPLDMPKSGVGIQCDINFFNPLGLHNTQLLRCYSLCDPRVRPMVLFVKSWAKQRKINSSYSGTLSSYGYVMMVLHYLTNVAQPPVLPNLQSPWRPHGFGVAREDEAVMVEGWNVHFWRDEEKIMQAAAARLITTNQEPLGSLLTGFYHYYAGQPGPSFRWMQEVVSLRSPGGLLTKEEKGWVKAVTEEGEGRKVQHRYLFCIEDPFELGHNVARTVTHMGIVAIRDEFRRAKRILMAVGQGRQPHDGELLAALTEAEEVQKISQQPKAKVNAPQDSTANGLPDHKALRNGQDSHVRDGGSQPTSPKPRLGDAPRGKPSTPRGAAHAASHTPRAAATQQRFDVIDDDSFPTLGAGSQNSSKRRNPARENWSEISGDEARRVLEDVQRRRDEAQAESTAMGAAEAVLGDSD</sequence>
<feature type="domain" description="Poly(A) RNA polymerase mitochondrial-like central palm" evidence="12">
    <location>
        <begin position="198"/>
        <end position="308"/>
    </location>
</feature>
<dbReference type="GO" id="GO:0010605">
    <property type="term" value="P:negative regulation of macromolecule metabolic process"/>
    <property type="evidence" value="ECO:0007669"/>
    <property type="project" value="UniProtKB-ARBA"/>
</dbReference>
<comment type="cofactor">
    <cofactor evidence="1">
        <name>Mn(2+)</name>
        <dbReference type="ChEBI" id="CHEBI:29035"/>
    </cofactor>
</comment>
<evidence type="ECO:0000256" key="3">
    <source>
        <dbReference type="ARBA" id="ARBA00004496"/>
    </source>
</evidence>
<reference evidence="13" key="1">
    <citation type="journal article" date="2020" name="Stud. Mycol.">
        <title>101 Dothideomycetes genomes: a test case for predicting lifestyles and emergence of pathogens.</title>
        <authorList>
            <person name="Haridas S."/>
            <person name="Albert R."/>
            <person name="Binder M."/>
            <person name="Bloem J."/>
            <person name="Labutti K."/>
            <person name="Salamov A."/>
            <person name="Andreopoulos B."/>
            <person name="Baker S."/>
            <person name="Barry K."/>
            <person name="Bills G."/>
            <person name="Bluhm B."/>
            <person name="Cannon C."/>
            <person name="Castanera R."/>
            <person name="Culley D."/>
            <person name="Daum C."/>
            <person name="Ezra D."/>
            <person name="Gonzalez J."/>
            <person name="Henrissat B."/>
            <person name="Kuo A."/>
            <person name="Liang C."/>
            <person name="Lipzen A."/>
            <person name="Lutzoni F."/>
            <person name="Magnuson J."/>
            <person name="Mondo S."/>
            <person name="Nolan M."/>
            <person name="Ohm R."/>
            <person name="Pangilinan J."/>
            <person name="Park H.-J."/>
            <person name="Ramirez L."/>
            <person name="Alfaro M."/>
            <person name="Sun H."/>
            <person name="Tritt A."/>
            <person name="Yoshinaga Y."/>
            <person name="Zwiers L.-H."/>
            <person name="Turgeon B."/>
            <person name="Goodwin S."/>
            <person name="Spatafora J."/>
            <person name="Crous P."/>
            <person name="Grigoriev I."/>
        </authorList>
    </citation>
    <scope>NUCLEOTIDE SEQUENCE</scope>
    <source>
        <strain evidence="13">CBS 113389</strain>
    </source>
</reference>
<feature type="region of interest" description="Disordered" evidence="10">
    <location>
        <begin position="150"/>
        <end position="171"/>
    </location>
</feature>
<dbReference type="EMBL" id="MU001631">
    <property type="protein sequence ID" value="KAF2487622.1"/>
    <property type="molecule type" value="Genomic_DNA"/>
</dbReference>
<evidence type="ECO:0000256" key="2">
    <source>
        <dbReference type="ARBA" id="ARBA00001946"/>
    </source>
</evidence>
<evidence type="ECO:0000313" key="13">
    <source>
        <dbReference type="EMBL" id="KAF2487622.1"/>
    </source>
</evidence>
<feature type="compositionally biased region" description="Basic and acidic residues" evidence="10">
    <location>
        <begin position="803"/>
        <end position="830"/>
    </location>
</feature>
<feature type="compositionally biased region" description="Basic and acidic residues" evidence="10">
    <location>
        <begin position="721"/>
        <end position="736"/>
    </location>
</feature>
<feature type="compositionally biased region" description="Basic and acidic residues" evidence="10">
    <location>
        <begin position="420"/>
        <end position="440"/>
    </location>
</feature>
<name>A0A6A6Q5Q4_9PEZI</name>
<dbReference type="PANTHER" id="PTHR12271">
    <property type="entry name" value="POLY A POLYMERASE CID PAP -RELATED"/>
    <property type="match status" value="1"/>
</dbReference>
<feature type="compositionally biased region" description="Basic and acidic residues" evidence="10">
    <location>
        <begin position="389"/>
        <end position="407"/>
    </location>
</feature>
<evidence type="ECO:0000256" key="8">
    <source>
        <dbReference type="ARBA" id="ARBA00022723"/>
    </source>
</evidence>
<accession>A0A6A6Q5Q4</accession>
<feature type="compositionally biased region" description="Polar residues" evidence="10">
    <location>
        <begin position="80"/>
        <end position="93"/>
    </location>
</feature>
<dbReference type="RefSeq" id="XP_033594191.1">
    <property type="nucleotide sequence ID" value="XM_033732337.1"/>
</dbReference>
<dbReference type="OrthoDB" id="407432at2759"/>
<dbReference type="GO" id="GO:1990817">
    <property type="term" value="F:poly(A) RNA polymerase activity"/>
    <property type="evidence" value="ECO:0007669"/>
    <property type="project" value="UniProtKB-EC"/>
</dbReference>